<accession>A0ABW3B4A4</accession>
<dbReference type="PROSITE" id="PS50106">
    <property type="entry name" value="PDZ"/>
    <property type="match status" value="1"/>
</dbReference>
<dbReference type="InterPro" id="IPR041489">
    <property type="entry name" value="PDZ_6"/>
</dbReference>
<dbReference type="Gene3D" id="2.40.70.10">
    <property type="entry name" value="Acid Proteases"/>
    <property type="match status" value="2"/>
</dbReference>
<evidence type="ECO:0000313" key="2">
    <source>
        <dbReference type="EMBL" id="MFD0798153.1"/>
    </source>
</evidence>
<dbReference type="GO" id="GO:0008233">
    <property type="term" value="F:peptidase activity"/>
    <property type="evidence" value="ECO:0007669"/>
    <property type="project" value="UniProtKB-KW"/>
</dbReference>
<proteinExistence type="predicted"/>
<protein>
    <submittedName>
        <fullName evidence="2">Aspartyl protease family protein</fullName>
    </submittedName>
</protein>
<dbReference type="Pfam" id="PF13650">
    <property type="entry name" value="Asp_protease_2"/>
    <property type="match status" value="1"/>
</dbReference>
<dbReference type="InterPro" id="IPR036034">
    <property type="entry name" value="PDZ_sf"/>
</dbReference>
<evidence type="ECO:0000313" key="3">
    <source>
        <dbReference type="Proteomes" id="UP001597012"/>
    </source>
</evidence>
<gene>
    <name evidence="2" type="ORF">ACFQZJ_11835</name>
</gene>
<evidence type="ECO:0000259" key="1">
    <source>
        <dbReference type="PROSITE" id="PS50106"/>
    </source>
</evidence>
<comment type="caution">
    <text evidence="2">The sequence shown here is derived from an EMBL/GenBank/DDBJ whole genome shotgun (WGS) entry which is preliminary data.</text>
</comment>
<feature type="domain" description="PDZ" evidence="1">
    <location>
        <begin position="340"/>
        <end position="412"/>
    </location>
</feature>
<dbReference type="Pfam" id="PF17820">
    <property type="entry name" value="PDZ_6"/>
    <property type="match status" value="1"/>
</dbReference>
<keyword evidence="2" id="KW-0378">Hydrolase</keyword>
<dbReference type="PROSITE" id="PS51257">
    <property type="entry name" value="PROKAR_LIPOPROTEIN"/>
    <property type="match status" value="1"/>
</dbReference>
<dbReference type="Proteomes" id="UP001597012">
    <property type="component" value="Unassembled WGS sequence"/>
</dbReference>
<reference evidence="3" key="1">
    <citation type="journal article" date="2019" name="Int. J. Syst. Evol. Microbiol.">
        <title>The Global Catalogue of Microorganisms (GCM) 10K type strain sequencing project: providing services to taxonomists for standard genome sequencing and annotation.</title>
        <authorList>
            <consortium name="The Broad Institute Genomics Platform"/>
            <consortium name="The Broad Institute Genome Sequencing Center for Infectious Disease"/>
            <person name="Wu L."/>
            <person name="Ma J."/>
        </authorList>
    </citation>
    <scope>NUCLEOTIDE SEQUENCE [LARGE SCALE GENOMIC DNA]</scope>
    <source>
        <strain evidence="3">CCUG 61948</strain>
    </source>
</reference>
<keyword evidence="3" id="KW-1185">Reference proteome</keyword>
<dbReference type="InterPro" id="IPR021109">
    <property type="entry name" value="Peptidase_aspartic_dom_sf"/>
</dbReference>
<dbReference type="GO" id="GO:0006508">
    <property type="term" value="P:proteolysis"/>
    <property type="evidence" value="ECO:0007669"/>
    <property type="project" value="UniProtKB-KW"/>
</dbReference>
<organism evidence="2 3">
    <name type="scientific">Maribacter chungangensis</name>
    <dbReference type="NCBI Taxonomy" id="1069117"/>
    <lineage>
        <taxon>Bacteria</taxon>
        <taxon>Pseudomonadati</taxon>
        <taxon>Bacteroidota</taxon>
        <taxon>Flavobacteriia</taxon>
        <taxon>Flavobacteriales</taxon>
        <taxon>Flavobacteriaceae</taxon>
        <taxon>Maribacter</taxon>
    </lineage>
</organism>
<sequence length="440" mass="49201">MRGLRNLLILMLVFGCFSQLELFGQRYQLKDGRKAEKIKFELLNNLMIIPMEVNGVALSFVLDSGVNKPILFNLADQDSVQLNNVSEVSINGLGEGEAVNALRSHGNRFRLGTIENASQELFVVMDAAINFSPTLGIPVHGIIGFDLFRDFVVEIDYGKRFLKFYDPKAYSYKRNANSESFDISLVHNKAYLNAKVGLENDETVAVKMLLDTGSSDAIWLFENDSIVLPSNNYEDFLGKGLAGDVYGKRTRISHIQIGSFVLKDAKAAFPNMSVFGAITDLGDRNGTLGGALLKRFNIVFDYPNERISLKKNRNFKLPFQFNISGINLQHAGVRYISERIMNVTENTEYGNVQIMMAGATRLSLVPEIVVSGIRVGSPAYSAGLKEGDVILAVNGKRVHRYKLQEILQMLNKGKHESVKVRVSRLNRDLIFSLKLKELFK</sequence>
<dbReference type="Gene3D" id="2.30.42.10">
    <property type="match status" value="1"/>
</dbReference>
<dbReference type="InterPro" id="IPR001478">
    <property type="entry name" value="PDZ"/>
</dbReference>
<dbReference type="EMBL" id="JBHTHY010000007">
    <property type="protein sequence ID" value="MFD0798153.1"/>
    <property type="molecule type" value="Genomic_DNA"/>
</dbReference>
<dbReference type="SMART" id="SM00228">
    <property type="entry name" value="PDZ"/>
    <property type="match status" value="1"/>
</dbReference>
<keyword evidence="2" id="KW-0645">Protease</keyword>
<dbReference type="SUPFAM" id="SSF50156">
    <property type="entry name" value="PDZ domain-like"/>
    <property type="match status" value="1"/>
</dbReference>
<dbReference type="RefSeq" id="WP_379934775.1">
    <property type="nucleotide sequence ID" value="NZ_JBHTHY010000007.1"/>
</dbReference>
<name>A0ABW3B4A4_9FLAO</name>